<protein>
    <submittedName>
        <fullName evidence="1">Uncharacterized protein</fullName>
    </submittedName>
</protein>
<dbReference type="RefSeq" id="XP_019849297.1">
    <property type="nucleotide sequence ID" value="XM_019993738.1"/>
</dbReference>
<organism evidence="1 2">
    <name type="scientific">Amphimedon queenslandica</name>
    <name type="common">Sponge</name>
    <dbReference type="NCBI Taxonomy" id="400682"/>
    <lineage>
        <taxon>Eukaryota</taxon>
        <taxon>Metazoa</taxon>
        <taxon>Porifera</taxon>
        <taxon>Demospongiae</taxon>
        <taxon>Heteroscleromorpha</taxon>
        <taxon>Haplosclerida</taxon>
        <taxon>Niphatidae</taxon>
        <taxon>Amphimedon</taxon>
    </lineage>
</organism>
<dbReference type="EnsemblMetazoa" id="XM_019993738.1">
    <property type="protein sequence ID" value="XP_019849297.1"/>
    <property type="gene ID" value="LOC109580493"/>
</dbReference>
<sequence length="124" mass="13456">MRSATQILSLCYTSAPEGVHVNVIIGGLANGKIMFWSSWDLSEVCELSCPTEECNPVLSLAVSSCSTKLYAGYSNQQVVTWVKPETGDEETGDYVLVPPPNTLHHSPQLSDKAAQSTTSVLKYF</sequence>
<keyword evidence="2" id="KW-1185">Reference proteome</keyword>
<evidence type="ECO:0000313" key="2">
    <source>
        <dbReference type="Proteomes" id="UP000007879"/>
    </source>
</evidence>
<reference evidence="2" key="1">
    <citation type="journal article" date="2010" name="Nature">
        <title>The Amphimedon queenslandica genome and the evolution of animal complexity.</title>
        <authorList>
            <person name="Srivastava M."/>
            <person name="Simakov O."/>
            <person name="Chapman J."/>
            <person name="Fahey B."/>
            <person name="Gauthier M.E."/>
            <person name="Mitros T."/>
            <person name="Richards G.S."/>
            <person name="Conaco C."/>
            <person name="Dacre M."/>
            <person name="Hellsten U."/>
            <person name="Larroux C."/>
            <person name="Putnam N.H."/>
            <person name="Stanke M."/>
            <person name="Adamska M."/>
            <person name="Darling A."/>
            <person name="Degnan S.M."/>
            <person name="Oakley T.H."/>
            <person name="Plachetzki D.C."/>
            <person name="Zhai Y."/>
            <person name="Adamski M."/>
            <person name="Calcino A."/>
            <person name="Cummins S.F."/>
            <person name="Goodstein D.M."/>
            <person name="Harris C."/>
            <person name="Jackson D.J."/>
            <person name="Leys S.P."/>
            <person name="Shu S."/>
            <person name="Woodcroft B.J."/>
            <person name="Vervoort M."/>
            <person name="Kosik K.S."/>
            <person name="Manning G."/>
            <person name="Degnan B.M."/>
            <person name="Rokhsar D.S."/>
        </authorList>
    </citation>
    <scope>NUCLEOTIDE SEQUENCE [LARGE SCALE GENOMIC DNA]</scope>
</reference>
<dbReference type="Proteomes" id="UP000007879">
    <property type="component" value="Unassembled WGS sequence"/>
</dbReference>
<name>A0AAN0IXM8_AMPQE</name>
<reference evidence="1" key="2">
    <citation type="submission" date="2024-06" db="UniProtKB">
        <authorList>
            <consortium name="EnsemblMetazoa"/>
        </authorList>
    </citation>
    <scope>IDENTIFICATION</scope>
</reference>
<dbReference type="Pfam" id="PF19056">
    <property type="entry name" value="WD40_2"/>
    <property type="match status" value="1"/>
</dbReference>
<dbReference type="GeneID" id="109580493"/>
<accession>A0AAN0IXM8</accession>
<dbReference type="KEGG" id="aqu:109580493"/>
<evidence type="ECO:0000313" key="1">
    <source>
        <dbReference type="EnsemblMetazoa" id="XP_019849297.1"/>
    </source>
</evidence>
<dbReference type="AlphaFoldDB" id="A0AAN0IXM8"/>
<dbReference type="SUPFAM" id="SSF117289">
    <property type="entry name" value="Nucleoporin domain"/>
    <property type="match status" value="1"/>
</dbReference>
<proteinExistence type="predicted"/>